<evidence type="ECO:0000256" key="1">
    <source>
        <dbReference type="SAM" id="SignalP"/>
    </source>
</evidence>
<dbReference type="AlphaFoldDB" id="A0A927YN12"/>
<reference evidence="2" key="1">
    <citation type="submission" date="2019-04" db="EMBL/GenBank/DDBJ databases">
        <title>Evolution of Biomass-Degrading Anaerobic Consortia Revealed by Metagenomics.</title>
        <authorList>
            <person name="Peng X."/>
        </authorList>
    </citation>
    <scope>NUCLEOTIDE SEQUENCE</scope>
    <source>
        <strain evidence="2">SIG311</strain>
    </source>
</reference>
<dbReference type="PROSITE" id="PS51257">
    <property type="entry name" value="PROKAR_LIPOPROTEIN"/>
    <property type="match status" value="1"/>
</dbReference>
<evidence type="ECO:0000313" key="2">
    <source>
        <dbReference type="EMBL" id="MBE5920399.1"/>
    </source>
</evidence>
<proteinExistence type="predicted"/>
<keyword evidence="1" id="KW-0732">Signal</keyword>
<feature type="chain" id="PRO_5039413915" description="Lipoprotein" evidence="1">
    <location>
        <begin position="21"/>
        <end position="240"/>
    </location>
</feature>
<sequence>MKKKHLIAVTLMLIMLAGCGKEVVNSNPDVEKQKIEEKAEGGIMNANTLIEYYGDTLKDIPKDYIQGYIDEYNIKQEDLAKMRWDEEIISDYNDGVAVGCDPADIVTEDESDEDIATFVTDINRIYVNANVHTTGEFVEEHASVADVKEGKIYSYKGGTFDYTKAENISDLQGSKDDYADVLKKAVSEIESNDNWDVEQNLLIVIENSNNEIKKYVVSGYNTSDDSAVYELMTKYMKIEL</sequence>
<name>A0A927YN12_9FIRM</name>
<dbReference type="Proteomes" id="UP000766246">
    <property type="component" value="Unassembled WGS sequence"/>
</dbReference>
<evidence type="ECO:0008006" key="4">
    <source>
        <dbReference type="Google" id="ProtNLM"/>
    </source>
</evidence>
<gene>
    <name evidence="2" type="ORF">E7272_11235</name>
</gene>
<protein>
    <recommendedName>
        <fullName evidence="4">Lipoprotein</fullName>
    </recommendedName>
</protein>
<evidence type="ECO:0000313" key="3">
    <source>
        <dbReference type="Proteomes" id="UP000766246"/>
    </source>
</evidence>
<dbReference type="EMBL" id="SVER01000032">
    <property type="protein sequence ID" value="MBE5920399.1"/>
    <property type="molecule type" value="Genomic_DNA"/>
</dbReference>
<organism evidence="2 3">
    <name type="scientific">Pseudobutyrivibrio ruminis</name>
    <dbReference type="NCBI Taxonomy" id="46206"/>
    <lineage>
        <taxon>Bacteria</taxon>
        <taxon>Bacillati</taxon>
        <taxon>Bacillota</taxon>
        <taxon>Clostridia</taxon>
        <taxon>Lachnospirales</taxon>
        <taxon>Lachnospiraceae</taxon>
        <taxon>Pseudobutyrivibrio</taxon>
    </lineage>
</organism>
<accession>A0A927YN12</accession>
<feature type="signal peptide" evidence="1">
    <location>
        <begin position="1"/>
        <end position="20"/>
    </location>
</feature>
<comment type="caution">
    <text evidence="2">The sequence shown here is derived from an EMBL/GenBank/DDBJ whole genome shotgun (WGS) entry which is preliminary data.</text>
</comment>